<feature type="domain" description="Thioredoxin" evidence="12">
    <location>
        <begin position="36"/>
        <end position="182"/>
    </location>
</feature>
<evidence type="ECO:0000256" key="3">
    <source>
        <dbReference type="ARBA" id="ARBA00022559"/>
    </source>
</evidence>
<dbReference type="PROSITE" id="PS51352">
    <property type="entry name" value="THIOREDOXIN_2"/>
    <property type="match status" value="1"/>
</dbReference>
<comment type="function">
    <text evidence="1">Thiol-specific peroxidase that catalyzes the reduction of hydrogen peroxide and organic hydroperoxides to water and alcohols, respectively. Plays a role in cell protection against oxidative stress by detoxifying peroxides and as sensor of hydrogen peroxide-mediated signaling events.</text>
</comment>
<comment type="similarity">
    <text evidence="9">Belongs to the peroxiredoxin family. BCP/PrxQ subfamily.</text>
</comment>
<reference evidence="14" key="1">
    <citation type="journal article" date="2013" name="Proc. Natl. Acad. Sci. U.S.A.">
        <title>Improving the coverage of the cyanobacterial phylum using diversity-driven genome sequencing.</title>
        <authorList>
            <person name="Shih P.M."/>
            <person name="Wu D."/>
            <person name="Latifi A."/>
            <person name="Axen S.D."/>
            <person name="Fewer D.P."/>
            <person name="Talla E."/>
            <person name="Calteau A."/>
            <person name="Cai F."/>
            <person name="Tandeau de Marsac N."/>
            <person name="Rippka R."/>
            <person name="Herdman M."/>
            <person name="Sivonen K."/>
            <person name="Coursin T."/>
            <person name="Laurent T."/>
            <person name="Goodwin L."/>
            <person name="Nolan M."/>
            <person name="Davenport K.W."/>
            <person name="Han C.S."/>
            <person name="Rubin E.M."/>
            <person name="Eisen J.A."/>
            <person name="Woyke T."/>
            <person name="Gugger M."/>
            <person name="Kerfeld C.A."/>
        </authorList>
    </citation>
    <scope>NUCLEOTIDE SEQUENCE [LARGE SCALE GENOMIC DNA]</scope>
    <source>
        <strain evidence="14">ATCC 29140 / PCC 7202</strain>
    </source>
</reference>
<keyword evidence="7" id="KW-0676">Redox-active center</keyword>
<evidence type="ECO:0000256" key="4">
    <source>
        <dbReference type="ARBA" id="ARBA00022862"/>
    </source>
</evidence>
<dbReference type="GO" id="GO:0045454">
    <property type="term" value="P:cell redox homeostasis"/>
    <property type="evidence" value="ECO:0007669"/>
    <property type="project" value="TreeGrafter"/>
</dbReference>
<dbReference type="AlphaFoldDB" id="K9YGF0"/>
<protein>
    <recommendedName>
        <fullName evidence="2">thioredoxin-dependent peroxiredoxin</fullName>
        <ecNumber evidence="2">1.11.1.24</ecNumber>
    </recommendedName>
    <alternativeName>
        <fullName evidence="10">Bacterioferritin comigratory protein</fullName>
    </alternativeName>
    <alternativeName>
        <fullName evidence="8">Thioredoxin peroxidase</fullName>
    </alternativeName>
</protein>
<dbReference type="InterPro" id="IPR050924">
    <property type="entry name" value="Peroxiredoxin_BCP/PrxQ"/>
</dbReference>
<evidence type="ECO:0000256" key="11">
    <source>
        <dbReference type="ARBA" id="ARBA00049091"/>
    </source>
</evidence>
<evidence type="ECO:0000313" key="13">
    <source>
        <dbReference type="EMBL" id="AFZ46036.1"/>
    </source>
</evidence>
<dbReference type="PATRIC" id="fig|292563.3.peg.54"/>
<accession>K9YGF0</accession>
<evidence type="ECO:0000259" key="12">
    <source>
        <dbReference type="PROSITE" id="PS51352"/>
    </source>
</evidence>
<sequence>MWKSIFKGNGIIALILSVCLFFGVSSPVFALGGTQPTLNEPAPEFSLPSNDGDGKVALDDFRGKWVVVYFYPQDFTPGCTLEAQRFQRDLLEYEKRNTQIVGISVDDVQSHEDFCDAESLKFPLLADTDGRVSKAYGSWLSGRSLRHTYIVNPDGLLVATFLGVRPVIHSQEVLAKLDELQGIQG</sequence>
<dbReference type="EC" id="1.11.1.24" evidence="2"/>
<dbReference type="GO" id="GO:0008379">
    <property type="term" value="F:thioredoxin peroxidase activity"/>
    <property type="evidence" value="ECO:0007669"/>
    <property type="project" value="TreeGrafter"/>
</dbReference>
<evidence type="ECO:0000256" key="2">
    <source>
        <dbReference type="ARBA" id="ARBA00013017"/>
    </source>
</evidence>
<evidence type="ECO:0000256" key="7">
    <source>
        <dbReference type="ARBA" id="ARBA00023284"/>
    </source>
</evidence>
<keyword evidence="14" id="KW-1185">Reference proteome</keyword>
<keyword evidence="4" id="KW-0049">Antioxidant</keyword>
<dbReference type="InterPro" id="IPR013766">
    <property type="entry name" value="Thioredoxin_domain"/>
</dbReference>
<dbReference type="HOGENOM" id="CLU_042529_14_2_3"/>
<keyword evidence="5" id="KW-0560">Oxidoreductase</keyword>
<dbReference type="Gene3D" id="3.40.30.10">
    <property type="entry name" value="Glutaredoxin"/>
    <property type="match status" value="1"/>
</dbReference>
<comment type="catalytic activity">
    <reaction evidence="11">
        <text>a hydroperoxide + [thioredoxin]-dithiol = an alcohol + [thioredoxin]-disulfide + H2O</text>
        <dbReference type="Rhea" id="RHEA:62620"/>
        <dbReference type="Rhea" id="RHEA-COMP:10698"/>
        <dbReference type="Rhea" id="RHEA-COMP:10700"/>
        <dbReference type="ChEBI" id="CHEBI:15377"/>
        <dbReference type="ChEBI" id="CHEBI:29950"/>
        <dbReference type="ChEBI" id="CHEBI:30879"/>
        <dbReference type="ChEBI" id="CHEBI:35924"/>
        <dbReference type="ChEBI" id="CHEBI:50058"/>
        <dbReference type="EC" id="1.11.1.24"/>
    </reaction>
</comment>
<evidence type="ECO:0000313" key="14">
    <source>
        <dbReference type="Proteomes" id="UP000010483"/>
    </source>
</evidence>
<dbReference type="PANTHER" id="PTHR42801">
    <property type="entry name" value="THIOREDOXIN-DEPENDENT PEROXIDE REDUCTASE"/>
    <property type="match status" value="1"/>
</dbReference>
<name>K9YGF0_CYASC</name>
<evidence type="ECO:0000256" key="5">
    <source>
        <dbReference type="ARBA" id="ARBA00023002"/>
    </source>
</evidence>
<dbReference type="Proteomes" id="UP000010483">
    <property type="component" value="Chromosome"/>
</dbReference>
<evidence type="ECO:0000256" key="6">
    <source>
        <dbReference type="ARBA" id="ARBA00023157"/>
    </source>
</evidence>
<keyword evidence="3" id="KW-0575">Peroxidase</keyword>
<gene>
    <name evidence="13" type="ordered locus">Cyast_0052</name>
</gene>
<dbReference type="CDD" id="cd03017">
    <property type="entry name" value="PRX_BCP"/>
    <property type="match status" value="1"/>
</dbReference>
<keyword evidence="6" id="KW-1015">Disulfide bond</keyword>
<evidence type="ECO:0000256" key="10">
    <source>
        <dbReference type="ARBA" id="ARBA00041373"/>
    </source>
</evidence>
<dbReference type="GO" id="GO:0034599">
    <property type="term" value="P:cellular response to oxidative stress"/>
    <property type="evidence" value="ECO:0007669"/>
    <property type="project" value="TreeGrafter"/>
</dbReference>
<dbReference type="STRING" id="292563.Cyast_0052"/>
<dbReference type="InterPro" id="IPR036249">
    <property type="entry name" value="Thioredoxin-like_sf"/>
</dbReference>
<dbReference type="InterPro" id="IPR000866">
    <property type="entry name" value="AhpC/TSA"/>
</dbReference>
<organism evidence="13 14">
    <name type="scientific">Cyanobacterium stanieri (strain ATCC 29140 / PCC 7202)</name>
    <dbReference type="NCBI Taxonomy" id="292563"/>
    <lineage>
        <taxon>Bacteria</taxon>
        <taxon>Bacillati</taxon>
        <taxon>Cyanobacteriota</taxon>
        <taxon>Cyanophyceae</taxon>
        <taxon>Oscillatoriophycideae</taxon>
        <taxon>Chroococcales</taxon>
        <taxon>Geminocystaceae</taxon>
        <taxon>Cyanobacterium</taxon>
    </lineage>
</organism>
<dbReference type="SUPFAM" id="SSF52833">
    <property type="entry name" value="Thioredoxin-like"/>
    <property type="match status" value="1"/>
</dbReference>
<dbReference type="eggNOG" id="COG1225">
    <property type="taxonomic scope" value="Bacteria"/>
</dbReference>
<evidence type="ECO:0000256" key="1">
    <source>
        <dbReference type="ARBA" id="ARBA00003330"/>
    </source>
</evidence>
<dbReference type="PANTHER" id="PTHR42801:SF4">
    <property type="entry name" value="AHPC_TSA FAMILY PROTEIN"/>
    <property type="match status" value="1"/>
</dbReference>
<dbReference type="Pfam" id="PF00578">
    <property type="entry name" value="AhpC-TSA"/>
    <property type="match status" value="1"/>
</dbReference>
<proteinExistence type="inferred from homology"/>
<evidence type="ECO:0000256" key="8">
    <source>
        <dbReference type="ARBA" id="ARBA00032824"/>
    </source>
</evidence>
<evidence type="ECO:0000256" key="9">
    <source>
        <dbReference type="ARBA" id="ARBA00038489"/>
    </source>
</evidence>
<dbReference type="GO" id="GO:0005737">
    <property type="term" value="C:cytoplasm"/>
    <property type="evidence" value="ECO:0007669"/>
    <property type="project" value="TreeGrafter"/>
</dbReference>
<dbReference type="KEGG" id="csn:Cyast_0052"/>
<dbReference type="BioCyc" id="CSTA292563:G1353-51-MONOMER"/>
<dbReference type="EMBL" id="CP003940">
    <property type="protein sequence ID" value="AFZ46036.1"/>
    <property type="molecule type" value="Genomic_DNA"/>
</dbReference>